<keyword evidence="3" id="KW-1185">Reference proteome</keyword>
<dbReference type="Proteomes" id="UP000536442">
    <property type="component" value="Unassembled WGS sequence"/>
</dbReference>
<reference evidence="2 3" key="1">
    <citation type="submission" date="2020-03" db="EMBL/GenBank/DDBJ databases">
        <title>Metagenomic, metatranscriptomic, and metabolomic analyses revealed the key microbes and metabolic features during the fermentation of ganjang, Korean traditional soy sauce.</title>
        <authorList>
            <person name="Chun B.H."/>
            <person name="Jeon C.O."/>
        </authorList>
    </citation>
    <scope>NUCLEOTIDE SEQUENCE [LARGE SCALE GENOMIC DNA]</scope>
    <source>
        <strain evidence="2 3">KG14</strain>
    </source>
</reference>
<name>A0A851HPM2_9GAMM</name>
<dbReference type="Pfam" id="PF11306">
    <property type="entry name" value="DUF3108"/>
    <property type="match status" value="1"/>
</dbReference>
<comment type="caution">
    <text evidence="2">The sequence shown here is derived from an EMBL/GenBank/DDBJ whole genome shotgun (WGS) entry which is preliminary data.</text>
</comment>
<evidence type="ECO:0000313" key="2">
    <source>
        <dbReference type="EMBL" id="NWN90857.1"/>
    </source>
</evidence>
<keyword evidence="1" id="KW-0732">Signal</keyword>
<feature type="signal peptide" evidence="1">
    <location>
        <begin position="1"/>
        <end position="35"/>
    </location>
</feature>
<evidence type="ECO:0000256" key="1">
    <source>
        <dbReference type="SAM" id="SignalP"/>
    </source>
</evidence>
<feature type="chain" id="PRO_5032541352" evidence="1">
    <location>
        <begin position="36"/>
        <end position="251"/>
    </location>
</feature>
<dbReference type="AlphaFoldDB" id="A0A851HPM2"/>
<organism evidence="2 3">
    <name type="scientific">Marinobacter adhaerens</name>
    <dbReference type="NCBI Taxonomy" id="1033846"/>
    <lineage>
        <taxon>Bacteria</taxon>
        <taxon>Pseudomonadati</taxon>
        <taxon>Pseudomonadota</taxon>
        <taxon>Gammaproteobacteria</taxon>
        <taxon>Pseudomonadales</taxon>
        <taxon>Marinobacteraceae</taxon>
        <taxon>Marinobacter</taxon>
    </lineage>
</organism>
<gene>
    <name evidence="2" type="ORF">HLV39_05025</name>
</gene>
<accession>A0A851HPM2</accession>
<proteinExistence type="predicted"/>
<dbReference type="EMBL" id="JABEVQ010000002">
    <property type="protein sequence ID" value="NWN90857.1"/>
    <property type="molecule type" value="Genomic_DNA"/>
</dbReference>
<sequence length="251" mass="28647">MFSNSDKKPELRHILQLALLPVLALLIAFSSTADAEDTRPGLFPFEVSYGASMEKGLTLNGSAKRSLTSQGNNIWLYRTDVNSFIADLDESLILKWENGQVIPLRYRYRLSGFLIKDRKQSIDFDWETGVATGEYRGKPFQTELQEGLLDPLGFQIQLHQDIRNGKREMEYQVLDRGSIDSERFAVVSDDSRSSGTDNTPYLKAEKVRENSKRETLMWFDPDNQFVLVRLLQIEPDGSRYQLTLKDIDLGG</sequence>
<protein>
    <submittedName>
        <fullName evidence="2">DUF3108 domain-containing protein</fullName>
    </submittedName>
</protein>
<evidence type="ECO:0000313" key="3">
    <source>
        <dbReference type="Proteomes" id="UP000536442"/>
    </source>
</evidence>
<dbReference type="InterPro" id="IPR021457">
    <property type="entry name" value="DUF3108"/>
</dbReference>